<protein>
    <recommendedName>
        <fullName evidence="6">Transporter</fullName>
    </recommendedName>
</protein>
<reference evidence="2 5" key="1">
    <citation type="submission" date="2020-06" db="EMBL/GenBank/DDBJ databases">
        <title>Haloterrigena sp. nov., an extremely halophilic archaeon isolated from a saline sediment.</title>
        <authorList>
            <person name="Liu B.-B."/>
        </authorList>
    </citation>
    <scope>NUCLEOTIDE SEQUENCE</scope>
    <source>
        <strain evidence="2">SYSU A121-1</strain>
        <strain evidence="3 5">SYSU A558-1</strain>
    </source>
</reference>
<evidence type="ECO:0000313" key="2">
    <source>
        <dbReference type="EMBL" id="NUB89523.1"/>
    </source>
</evidence>
<keyword evidence="5" id="KW-1185">Reference proteome</keyword>
<dbReference type="OrthoDB" id="156559at2157"/>
<evidence type="ECO:0008006" key="6">
    <source>
        <dbReference type="Google" id="ProtNLM"/>
    </source>
</evidence>
<dbReference type="EMBL" id="JABURA010000001">
    <property type="protein sequence ID" value="NUB89523.1"/>
    <property type="molecule type" value="Genomic_DNA"/>
</dbReference>
<accession>A0A8J8GHJ6</accession>
<gene>
    <name evidence="2" type="ORF">HT576_00555</name>
    <name evidence="3" type="ORF">HTZ84_20490</name>
</gene>
<organism evidence="2 4">
    <name type="scientific">Haloterrigena gelatinilytica</name>
    <dbReference type="NCBI Taxonomy" id="2741724"/>
    <lineage>
        <taxon>Archaea</taxon>
        <taxon>Methanobacteriati</taxon>
        <taxon>Methanobacteriota</taxon>
        <taxon>Stenosarchaea group</taxon>
        <taxon>Halobacteria</taxon>
        <taxon>Halobacteriales</taxon>
        <taxon>Natrialbaceae</taxon>
        <taxon>Haloterrigena</taxon>
    </lineage>
</organism>
<keyword evidence="1" id="KW-0812">Transmembrane</keyword>
<feature type="transmembrane region" description="Helical" evidence="1">
    <location>
        <begin position="38"/>
        <end position="56"/>
    </location>
</feature>
<evidence type="ECO:0000313" key="5">
    <source>
        <dbReference type="Proteomes" id="UP001016761"/>
    </source>
</evidence>
<proteinExistence type="predicted"/>
<dbReference type="Proteomes" id="UP000728647">
    <property type="component" value="Unassembled WGS sequence"/>
</dbReference>
<evidence type="ECO:0000313" key="3">
    <source>
        <dbReference type="EMBL" id="NUC74646.1"/>
    </source>
</evidence>
<evidence type="ECO:0000313" key="4">
    <source>
        <dbReference type="Proteomes" id="UP000728647"/>
    </source>
</evidence>
<keyword evidence="1" id="KW-0472">Membrane</keyword>
<evidence type="ECO:0000256" key="1">
    <source>
        <dbReference type="SAM" id="Phobius"/>
    </source>
</evidence>
<sequence>MTELGDRLVILVIAVTGVLVFALGWAGGLVEAEASSELALFVGLALLAGLIVVGIWKGFDRINSRPD</sequence>
<dbReference type="RefSeq" id="WP_174682360.1">
    <property type="nucleotide sequence ID" value="NZ_JABUQZ010000001.1"/>
</dbReference>
<dbReference type="EMBL" id="JABUQZ010000001">
    <property type="protein sequence ID" value="NUC74646.1"/>
    <property type="molecule type" value="Genomic_DNA"/>
</dbReference>
<dbReference type="Proteomes" id="UP001016761">
    <property type="component" value="Unassembled WGS sequence"/>
</dbReference>
<comment type="caution">
    <text evidence="2">The sequence shown here is derived from an EMBL/GenBank/DDBJ whole genome shotgun (WGS) entry which is preliminary data.</text>
</comment>
<feature type="transmembrane region" description="Helical" evidence="1">
    <location>
        <begin position="7"/>
        <end position="26"/>
    </location>
</feature>
<name>A0A8J8GHJ6_9EURY</name>
<keyword evidence="1" id="KW-1133">Transmembrane helix</keyword>
<dbReference type="AlphaFoldDB" id="A0A8J8GHJ6"/>